<dbReference type="GO" id="GO:0019239">
    <property type="term" value="F:deaminase activity"/>
    <property type="evidence" value="ECO:0007669"/>
    <property type="project" value="TreeGrafter"/>
</dbReference>
<dbReference type="EMBL" id="SZZP01000033">
    <property type="protein sequence ID" value="TKV73646.1"/>
    <property type="molecule type" value="Genomic_DNA"/>
</dbReference>
<evidence type="ECO:0008006" key="4">
    <source>
        <dbReference type="Google" id="ProtNLM"/>
    </source>
</evidence>
<dbReference type="InterPro" id="IPR035959">
    <property type="entry name" value="RutC-like_sf"/>
</dbReference>
<dbReference type="PANTHER" id="PTHR11803:SF39">
    <property type="entry name" value="2-IMINOBUTANOATE_2-IMINOPROPANOATE DEAMINASE"/>
    <property type="match status" value="1"/>
</dbReference>
<gene>
    <name evidence="2" type="ORF">FDV58_36100</name>
</gene>
<evidence type="ECO:0000313" key="2">
    <source>
        <dbReference type="EMBL" id="TKV73646.1"/>
    </source>
</evidence>
<proteinExistence type="inferred from homology"/>
<organism evidence="2 3">
    <name type="scientific">Bradyrhizobium elkanii</name>
    <dbReference type="NCBI Taxonomy" id="29448"/>
    <lineage>
        <taxon>Bacteria</taxon>
        <taxon>Pseudomonadati</taxon>
        <taxon>Pseudomonadota</taxon>
        <taxon>Alphaproteobacteria</taxon>
        <taxon>Hyphomicrobiales</taxon>
        <taxon>Nitrobacteraceae</taxon>
        <taxon>Bradyrhizobium</taxon>
    </lineage>
</organism>
<dbReference type="Pfam" id="PF01042">
    <property type="entry name" value="Ribonuc_L-PSP"/>
    <property type="match status" value="1"/>
</dbReference>
<dbReference type="AlphaFoldDB" id="A0A4U6RLV7"/>
<dbReference type="InterPro" id="IPR006175">
    <property type="entry name" value="YjgF/YER057c/UK114"/>
</dbReference>
<dbReference type="NCBIfam" id="TIGR00004">
    <property type="entry name" value="Rid family detoxifying hydrolase"/>
    <property type="match status" value="1"/>
</dbReference>
<dbReference type="PANTHER" id="PTHR11803">
    <property type="entry name" value="2-IMINOBUTANOATE/2-IMINOPROPANOATE DEAMINASE RIDA"/>
    <property type="match status" value="1"/>
</dbReference>
<dbReference type="RefSeq" id="WP_137483341.1">
    <property type="nucleotide sequence ID" value="NZ_SZZP01000033.1"/>
</dbReference>
<dbReference type="Gene3D" id="3.30.1330.40">
    <property type="entry name" value="RutC-like"/>
    <property type="match status" value="1"/>
</dbReference>
<reference evidence="2 3" key="1">
    <citation type="submission" date="2019-05" db="EMBL/GenBank/DDBJ databases">
        <title>Draft Genome of Bradyrhizobium elkanii strain SEMIA 938, Used in Commercial Inoculants for Lupinus spp. in Brazil.</title>
        <authorList>
            <person name="Hungria M."/>
            <person name="Delamuta J.R.M."/>
            <person name="Ribeiro R.A."/>
            <person name="Nogueira M.A."/>
        </authorList>
    </citation>
    <scope>NUCLEOTIDE SEQUENCE [LARGE SCALE GENOMIC DNA]</scope>
    <source>
        <strain evidence="2 3">Semia 938</strain>
    </source>
</reference>
<dbReference type="CDD" id="cd00448">
    <property type="entry name" value="YjgF_YER057c_UK114_family"/>
    <property type="match status" value="1"/>
</dbReference>
<evidence type="ECO:0000256" key="1">
    <source>
        <dbReference type="ARBA" id="ARBA00010552"/>
    </source>
</evidence>
<dbReference type="Proteomes" id="UP000305095">
    <property type="component" value="Unassembled WGS sequence"/>
</dbReference>
<dbReference type="FunFam" id="3.30.1330.40:FF:000001">
    <property type="entry name" value="L-PSP family endoribonuclease"/>
    <property type="match status" value="1"/>
</dbReference>
<dbReference type="InterPro" id="IPR006056">
    <property type="entry name" value="RidA"/>
</dbReference>
<dbReference type="SUPFAM" id="SSF55298">
    <property type="entry name" value="YjgF-like"/>
    <property type="match status" value="1"/>
</dbReference>
<comment type="similarity">
    <text evidence="1">Belongs to the RutC family.</text>
</comment>
<comment type="caution">
    <text evidence="2">The sequence shown here is derived from an EMBL/GenBank/DDBJ whole genome shotgun (WGS) entry which is preliminary data.</text>
</comment>
<protein>
    <recommendedName>
        <fullName evidence="4">RidA family protein</fullName>
    </recommendedName>
</protein>
<sequence>MTRTTVTAPDLTPPVGPFAQGVWAGDLLYASGQVGQDPVSGALVAGGIEAETRQAFENIRRVLAAAGLGFEHVIKAQVYLADVNDFAAMNAIYGKTFTAPFPARTTVQVVGLALSARVEIDLVARRP</sequence>
<accession>A0A4U6RLV7</accession>
<evidence type="ECO:0000313" key="3">
    <source>
        <dbReference type="Proteomes" id="UP000305095"/>
    </source>
</evidence>
<name>A0A4U6RLV7_BRAEL</name>
<dbReference type="GO" id="GO:0005829">
    <property type="term" value="C:cytosol"/>
    <property type="evidence" value="ECO:0007669"/>
    <property type="project" value="TreeGrafter"/>
</dbReference>